<organism evidence="10 11">
    <name type="scientific">Candidimonas nitroreducens</name>
    <dbReference type="NCBI Taxonomy" id="683354"/>
    <lineage>
        <taxon>Bacteria</taxon>
        <taxon>Pseudomonadati</taxon>
        <taxon>Pseudomonadota</taxon>
        <taxon>Betaproteobacteria</taxon>
        <taxon>Burkholderiales</taxon>
        <taxon>Alcaligenaceae</taxon>
        <taxon>Candidimonas</taxon>
    </lineage>
</organism>
<feature type="transmembrane region" description="Helical" evidence="8">
    <location>
        <begin position="21"/>
        <end position="41"/>
    </location>
</feature>
<dbReference type="GO" id="GO:0055085">
    <property type="term" value="P:transmembrane transport"/>
    <property type="evidence" value="ECO:0007669"/>
    <property type="project" value="InterPro"/>
</dbReference>
<feature type="transmembrane region" description="Helical" evidence="8">
    <location>
        <begin position="170"/>
        <end position="192"/>
    </location>
</feature>
<dbReference type="RefSeq" id="WP_088605386.1">
    <property type="nucleotide sequence ID" value="NZ_NJIH01000013.1"/>
</dbReference>
<feature type="transmembrane region" description="Helical" evidence="8">
    <location>
        <begin position="269"/>
        <end position="290"/>
    </location>
</feature>
<keyword evidence="3 8" id="KW-0813">Transport</keyword>
<dbReference type="CDD" id="cd06261">
    <property type="entry name" value="TM_PBP2"/>
    <property type="match status" value="1"/>
</dbReference>
<gene>
    <name evidence="10" type="ORF">CEY11_21010</name>
</gene>
<evidence type="ECO:0000256" key="3">
    <source>
        <dbReference type="ARBA" id="ARBA00022448"/>
    </source>
</evidence>
<feature type="transmembrane region" description="Helical" evidence="8">
    <location>
        <begin position="213"/>
        <end position="238"/>
    </location>
</feature>
<dbReference type="Gene3D" id="1.10.3720.10">
    <property type="entry name" value="MetI-like"/>
    <property type="match status" value="1"/>
</dbReference>
<dbReference type="InterPro" id="IPR000515">
    <property type="entry name" value="MetI-like"/>
</dbReference>
<dbReference type="InterPro" id="IPR035906">
    <property type="entry name" value="MetI-like_sf"/>
</dbReference>
<dbReference type="SUPFAM" id="SSF161098">
    <property type="entry name" value="MetI-like"/>
    <property type="match status" value="1"/>
</dbReference>
<comment type="subcellular location">
    <subcellularLocation>
        <location evidence="1 8">Cell membrane</location>
        <topology evidence="1 8">Multi-pass membrane protein</topology>
    </subcellularLocation>
</comment>
<dbReference type="EMBL" id="NJIH01000013">
    <property type="protein sequence ID" value="OWT55199.1"/>
    <property type="molecule type" value="Genomic_DNA"/>
</dbReference>
<evidence type="ECO:0000259" key="9">
    <source>
        <dbReference type="PROSITE" id="PS50928"/>
    </source>
</evidence>
<keyword evidence="7 8" id="KW-0472">Membrane</keyword>
<evidence type="ECO:0000256" key="2">
    <source>
        <dbReference type="ARBA" id="ARBA00007069"/>
    </source>
</evidence>
<feature type="transmembrane region" description="Helical" evidence="8">
    <location>
        <begin position="81"/>
        <end position="107"/>
    </location>
</feature>
<evidence type="ECO:0000313" key="11">
    <source>
        <dbReference type="Proteomes" id="UP000214603"/>
    </source>
</evidence>
<keyword evidence="4" id="KW-1003">Cell membrane</keyword>
<protein>
    <submittedName>
        <fullName evidence="10">Putrescine ABC transporter permease PotH</fullName>
    </submittedName>
</protein>
<reference evidence="11" key="1">
    <citation type="submission" date="2017-06" db="EMBL/GenBank/DDBJ databases">
        <title>Herbaspirillum phytohormonus sp. nov., isolated from the root nodule of Robinia pseudoacacia in lead-zinc mine.</title>
        <authorList>
            <person name="Fan M."/>
            <person name="Lin Y."/>
        </authorList>
    </citation>
    <scope>NUCLEOTIDE SEQUENCE [LARGE SCALE GENOMIC DNA]</scope>
    <source>
        <strain evidence="11">SC-089</strain>
    </source>
</reference>
<keyword evidence="6 8" id="KW-1133">Transmembrane helix</keyword>
<feature type="transmembrane region" description="Helical" evidence="8">
    <location>
        <begin position="119"/>
        <end position="140"/>
    </location>
</feature>
<sequence length="307" mass="34310">MNRLARLRGLFSGRALAIAPPFFWLALFLLLPFLMVFKISFADLKFGIPPYTPLLELKDQALAVALHLRGYALLFSDSMYIATYLSSLKIAAITTLCCALIGYPMAYAIARSRPAVRHLLLLGVILPFWTSMLLRVYAWVGILRNDGLLNNLLLWLGVIHQPLEIYRTDLAVYIGLVYAYLPFFILPLYATLVKLDARLLEAAYDLGARPWRAFLQITLPLSMTGVVAGAMLVFIPAVGEYVIPEMLGGANTLMMGRVMWNEFFNNADWPMAAAVTCVMVLLLLVPLALFQINEVKQLQGRPRGGLR</sequence>
<dbReference type="Pfam" id="PF00528">
    <property type="entry name" value="BPD_transp_1"/>
    <property type="match status" value="1"/>
</dbReference>
<evidence type="ECO:0000256" key="7">
    <source>
        <dbReference type="ARBA" id="ARBA00023136"/>
    </source>
</evidence>
<name>A0A225M8C2_9BURK</name>
<proteinExistence type="inferred from homology"/>
<feature type="domain" description="ABC transmembrane type-1" evidence="9">
    <location>
        <begin position="84"/>
        <end position="290"/>
    </location>
</feature>
<evidence type="ECO:0000256" key="5">
    <source>
        <dbReference type="ARBA" id="ARBA00022692"/>
    </source>
</evidence>
<dbReference type="Proteomes" id="UP000214603">
    <property type="component" value="Unassembled WGS sequence"/>
</dbReference>
<dbReference type="PANTHER" id="PTHR42929">
    <property type="entry name" value="INNER MEMBRANE ABC TRANSPORTER PERMEASE PROTEIN YDCU-RELATED-RELATED"/>
    <property type="match status" value="1"/>
</dbReference>
<accession>A0A225M8C2</accession>
<comment type="similarity">
    <text evidence="2">Belongs to the binding-protein-dependent transport system permease family. CysTW subfamily.</text>
</comment>
<dbReference type="AlphaFoldDB" id="A0A225M8C2"/>
<evidence type="ECO:0000256" key="6">
    <source>
        <dbReference type="ARBA" id="ARBA00022989"/>
    </source>
</evidence>
<comment type="caution">
    <text evidence="10">The sequence shown here is derived from an EMBL/GenBank/DDBJ whole genome shotgun (WGS) entry which is preliminary data.</text>
</comment>
<dbReference type="PANTHER" id="PTHR42929:SF3">
    <property type="entry name" value="PUTRESCINE TRANSPORT SYSTEM PERMEASE PROTEIN POTH"/>
    <property type="match status" value="1"/>
</dbReference>
<evidence type="ECO:0000256" key="4">
    <source>
        <dbReference type="ARBA" id="ARBA00022475"/>
    </source>
</evidence>
<dbReference type="OrthoDB" id="9808619at2"/>
<dbReference type="GO" id="GO:0005886">
    <property type="term" value="C:plasma membrane"/>
    <property type="evidence" value="ECO:0007669"/>
    <property type="project" value="UniProtKB-SubCell"/>
</dbReference>
<dbReference type="PROSITE" id="PS50928">
    <property type="entry name" value="ABC_TM1"/>
    <property type="match status" value="1"/>
</dbReference>
<keyword evidence="5 8" id="KW-0812">Transmembrane</keyword>
<evidence type="ECO:0000256" key="1">
    <source>
        <dbReference type="ARBA" id="ARBA00004651"/>
    </source>
</evidence>
<evidence type="ECO:0000256" key="8">
    <source>
        <dbReference type="RuleBase" id="RU363032"/>
    </source>
</evidence>
<evidence type="ECO:0000313" key="10">
    <source>
        <dbReference type="EMBL" id="OWT55199.1"/>
    </source>
</evidence>
<keyword evidence="11" id="KW-1185">Reference proteome</keyword>